<feature type="compositionally biased region" description="Pro residues" evidence="1">
    <location>
        <begin position="306"/>
        <end position="316"/>
    </location>
</feature>
<feature type="compositionally biased region" description="Basic and acidic residues" evidence="1">
    <location>
        <begin position="28"/>
        <end position="38"/>
    </location>
</feature>
<feature type="compositionally biased region" description="Low complexity" evidence="1">
    <location>
        <begin position="317"/>
        <end position="336"/>
    </location>
</feature>
<feature type="region of interest" description="Disordered" evidence="1">
    <location>
        <begin position="1"/>
        <end position="61"/>
    </location>
</feature>
<feature type="compositionally biased region" description="Basic residues" evidence="1">
    <location>
        <begin position="203"/>
        <end position="212"/>
    </location>
</feature>
<feature type="compositionally biased region" description="Polar residues" evidence="1">
    <location>
        <begin position="183"/>
        <end position="197"/>
    </location>
</feature>
<protein>
    <submittedName>
        <fullName evidence="2">Uncharacterized protein</fullName>
    </submittedName>
</protein>
<evidence type="ECO:0000256" key="1">
    <source>
        <dbReference type="SAM" id="MobiDB-lite"/>
    </source>
</evidence>
<dbReference type="Proteomes" id="UP000197619">
    <property type="component" value="Unassembled WGS sequence"/>
</dbReference>
<feature type="compositionally biased region" description="Basic residues" evidence="1">
    <location>
        <begin position="122"/>
        <end position="134"/>
    </location>
</feature>
<feature type="region of interest" description="Disordered" evidence="1">
    <location>
        <begin position="236"/>
        <end position="336"/>
    </location>
</feature>
<gene>
    <name evidence="2" type="ORF">RLOC_00003920</name>
</gene>
<feature type="region of interest" description="Disordered" evidence="1">
    <location>
        <begin position="179"/>
        <end position="214"/>
    </location>
</feature>
<organism evidence="2 3">
    <name type="scientific">Lonchura striata</name>
    <name type="common">white-rumped munia</name>
    <dbReference type="NCBI Taxonomy" id="40157"/>
    <lineage>
        <taxon>Eukaryota</taxon>
        <taxon>Metazoa</taxon>
        <taxon>Chordata</taxon>
        <taxon>Craniata</taxon>
        <taxon>Vertebrata</taxon>
        <taxon>Euteleostomi</taxon>
        <taxon>Archelosauria</taxon>
        <taxon>Archosauria</taxon>
        <taxon>Dinosauria</taxon>
        <taxon>Saurischia</taxon>
        <taxon>Theropoda</taxon>
        <taxon>Coelurosauria</taxon>
        <taxon>Aves</taxon>
        <taxon>Neognathae</taxon>
        <taxon>Neoaves</taxon>
        <taxon>Telluraves</taxon>
        <taxon>Australaves</taxon>
        <taxon>Passeriformes</taxon>
        <taxon>Passeroidea</taxon>
        <taxon>Estrildidae</taxon>
        <taxon>Estrildinae</taxon>
        <taxon>Lonchura</taxon>
    </lineage>
</organism>
<dbReference type="EMBL" id="MUZQ01000260">
    <property type="protein sequence ID" value="OWK53910.1"/>
    <property type="molecule type" value="Genomic_DNA"/>
</dbReference>
<name>A0A218UKF8_9PASE</name>
<feature type="region of interest" description="Disordered" evidence="1">
    <location>
        <begin position="94"/>
        <end position="165"/>
    </location>
</feature>
<proteinExistence type="predicted"/>
<reference evidence="2 3" key="1">
    <citation type="submission" date="2017-05" db="EMBL/GenBank/DDBJ databases">
        <title>Genome of assembly of the Bengalese finch, Lonchura striata domestica.</title>
        <authorList>
            <person name="Colquitt B.M."/>
            <person name="Brainard M.S."/>
        </authorList>
    </citation>
    <scope>NUCLEOTIDE SEQUENCE [LARGE SCALE GENOMIC DNA]</scope>
    <source>
        <strain evidence="2">White83orange57</strain>
    </source>
</reference>
<sequence>MASRKPTEPQMDFMRRSTGTDTTHPSWMRRDTASDPRNQDISFSRKAGEDPAALAPLFGPPLESAFEEHKLDGEFGAEGSWGTAEGFLLWTSLRYGGQSSPSTQTSSPQNFRDLFQLEPRRRCPRRTSRPRRRAPAPPCPRPSEGTRQQQSPNGTTSRPSMTWTASLAPCRPLNLLLPRRKTSGSIFPTNPRKTQLRNCHPGPRLRPRRRAARPSLPARCPRRWCCKTLPRSFPSIPTFRMIPPSPSPLPKISGRVKEPPRRPLRRPPTARWSRPPDRPAVPRPRLAPERRWPPVAPPRRRRPDPRPGPSCPPANPPSAMCPGLLALPSTPPALLR</sequence>
<feature type="compositionally biased region" description="Low complexity" evidence="1">
    <location>
        <begin position="51"/>
        <end position="61"/>
    </location>
</feature>
<accession>A0A218UKF8</accession>
<keyword evidence="3" id="KW-1185">Reference proteome</keyword>
<evidence type="ECO:0000313" key="3">
    <source>
        <dbReference type="Proteomes" id="UP000197619"/>
    </source>
</evidence>
<comment type="caution">
    <text evidence="2">The sequence shown here is derived from an EMBL/GenBank/DDBJ whole genome shotgun (WGS) entry which is preliminary data.</text>
</comment>
<evidence type="ECO:0000313" key="2">
    <source>
        <dbReference type="EMBL" id="OWK53910.1"/>
    </source>
</evidence>
<dbReference type="AlphaFoldDB" id="A0A218UKF8"/>
<feature type="compositionally biased region" description="Low complexity" evidence="1">
    <location>
        <begin position="98"/>
        <end position="109"/>
    </location>
</feature>
<feature type="compositionally biased region" description="Polar residues" evidence="1">
    <location>
        <begin position="145"/>
        <end position="165"/>
    </location>
</feature>